<evidence type="ECO:0000313" key="3">
    <source>
        <dbReference type="EMBL" id="KAA6312105.1"/>
    </source>
</evidence>
<feature type="non-terminal residue" evidence="3">
    <location>
        <position position="1"/>
    </location>
</feature>
<dbReference type="EC" id="2.7.1.90" evidence="3"/>
<gene>
    <name evidence="3" type="ORF">EZS27_036906</name>
</gene>
<dbReference type="GO" id="GO:0009749">
    <property type="term" value="P:response to glucose"/>
    <property type="evidence" value="ECO:0007669"/>
    <property type="project" value="TreeGrafter"/>
</dbReference>
<accession>A0A5J4PRF8</accession>
<dbReference type="AlphaFoldDB" id="A0A5J4PRF8"/>
<protein>
    <submittedName>
        <fullName evidence="3">Pyrophosphate--fructose 6-phosphate 1-phosphotransferase</fullName>
        <ecNumber evidence="3">2.7.1.90</ecNumber>
    </submittedName>
</protein>
<dbReference type="SUPFAM" id="SSF53784">
    <property type="entry name" value="Phosphofructokinase"/>
    <property type="match status" value="1"/>
</dbReference>
<comment type="caution">
    <text evidence="3">The sequence shown here is derived from an EMBL/GenBank/DDBJ whole genome shotgun (WGS) entry which is preliminary data.</text>
</comment>
<evidence type="ECO:0000256" key="1">
    <source>
        <dbReference type="ARBA" id="ARBA00022490"/>
    </source>
</evidence>
<keyword evidence="3" id="KW-0808">Transferase</keyword>
<dbReference type="PANTHER" id="PTHR43650:SF1">
    <property type="entry name" value="PYROPHOSPHATE--FRUCTOSE 6-PHOSPHATE 1-PHOSPHOTRANSFERASE SUBUNIT BETA 2"/>
    <property type="match status" value="1"/>
</dbReference>
<sequence>ERRHGEMKSVIQKALVKLNGAPFKAFAAKREAWAVNTEYIYPGPIQYFGPSEVCDQPTKTLQLEQNK</sequence>
<organism evidence="3">
    <name type="scientific">termite gut metagenome</name>
    <dbReference type="NCBI Taxonomy" id="433724"/>
    <lineage>
        <taxon>unclassified sequences</taxon>
        <taxon>metagenomes</taxon>
        <taxon>organismal metagenomes</taxon>
    </lineage>
</organism>
<keyword evidence="1" id="KW-0963">Cytoplasm</keyword>
<evidence type="ECO:0000256" key="2">
    <source>
        <dbReference type="ARBA" id="ARBA00023152"/>
    </source>
</evidence>
<dbReference type="GO" id="GO:0005829">
    <property type="term" value="C:cytosol"/>
    <property type="evidence" value="ECO:0007669"/>
    <property type="project" value="TreeGrafter"/>
</dbReference>
<proteinExistence type="predicted"/>
<keyword evidence="2" id="KW-0324">Glycolysis</keyword>
<dbReference type="InterPro" id="IPR035966">
    <property type="entry name" value="PKF_sf"/>
</dbReference>
<dbReference type="GO" id="GO:0047334">
    <property type="term" value="F:diphosphate-fructose-6-phosphate 1-phosphotransferase activity"/>
    <property type="evidence" value="ECO:0007669"/>
    <property type="project" value="UniProtKB-EC"/>
</dbReference>
<dbReference type="Gene3D" id="3.40.50.460">
    <property type="entry name" value="Phosphofructokinase domain"/>
    <property type="match status" value="1"/>
</dbReference>
<name>A0A5J4PRF8_9ZZZZ</name>
<dbReference type="PANTHER" id="PTHR43650">
    <property type="entry name" value="PYROPHOSPHATE--FRUCTOSE 6-PHOSPHATE 1-PHOSPHOTRANSFERASE"/>
    <property type="match status" value="1"/>
</dbReference>
<dbReference type="GO" id="GO:0003872">
    <property type="term" value="F:6-phosphofructokinase activity"/>
    <property type="evidence" value="ECO:0007669"/>
    <property type="project" value="InterPro"/>
</dbReference>
<reference evidence="3" key="1">
    <citation type="submission" date="2019-03" db="EMBL/GenBank/DDBJ databases">
        <title>Single cell metagenomics reveals metabolic interactions within the superorganism composed of flagellate Streblomastix strix and complex community of Bacteroidetes bacteria on its surface.</title>
        <authorList>
            <person name="Treitli S.C."/>
            <person name="Kolisko M."/>
            <person name="Husnik F."/>
            <person name="Keeling P."/>
            <person name="Hampl V."/>
        </authorList>
    </citation>
    <scope>NUCLEOTIDE SEQUENCE</scope>
    <source>
        <strain evidence="3">STM</strain>
    </source>
</reference>
<dbReference type="EMBL" id="SNRY01006659">
    <property type="protein sequence ID" value="KAA6312105.1"/>
    <property type="molecule type" value="Genomic_DNA"/>
</dbReference>